<comment type="similarity">
    <text evidence="5">Belongs to the binding-protein-dependent transport system permease family.</text>
</comment>
<dbReference type="PANTHER" id="PTHR43632:SF1">
    <property type="entry name" value="PERMEASE COMPONENT OF TUNGSTATE ABC TRANSPORTER"/>
    <property type="match status" value="1"/>
</dbReference>
<evidence type="ECO:0000256" key="2">
    <source>
        <dbReference type="ARBA" id="ARBA00022692"/>
    </source>
</evidence>
<keyword evidence="5" id="KW-0813">Transport</keyword>
<dbReference type="InterPro" id="IPR000515">
    <property type="entry name" value="MetI-like"/>
</dbReference>
<keyword evidence="4 5" id="KW-0472">Membrane</keyword>
<feature type="transmembrane region" description="Helical" evidence="5">
    <location>
        <begin position="35"/>
        <end position="56"/>
    </location>
</feature>
<gene>
    <name evidence="7" type="ORF">JWV37_11825</name>
</gene>
<dbReference type="Proteomes" id="UP000703590">
    <property type="component" value="Unassembled WGS sequence"/>
</dbReference>
<dbReference type="PROSITE" id="PS50928">
    <property type="entry name" value="ABC_TM1"/>
    <property type="match status" value="1"/>
</dbReference>
<keyword evidence="3 5" id="KW-1133">Transmembrane helix</keyword>
<feature type="domain" description="ABC transmembrane type-1" evidence="6">
    <location>
        <begin position="26"/>
        <end position="222"/>
    </location>
</feature>
<dbReference type="RefSeq" id="WP_205460033.1">
    <property type="nucleotide sequence ID" value="NZ_JAFHKK010000039.1"/>
</dbReference>
<reference evidence="8" key="1">
    <citation type="submission" date="2021-02" db="EMBL/GenBank/DDBJ databases">
        <title>Sulfurospirillum tamanensis sp. nov.</title>
        <authorList>
            <person name="Merkel A.Y."/>
        </authorList>
    </citation>
    <scope>NUCLEOTIDE SEQUENCE [LARGE SCALE GENOMIC DNA]</scope>
    <source>
        <strain evidence="8">T05b</strain>
    </source>
</reference>
<protein>
    <submittedName>
        <fullName evidence="7">ABC transporter permease</fullName>
    </submittedName>
</protein>
<name>A0ABS2WV69_9BACT</name>
<evidence type="ECO:0000256" key="4">
    <source>
        <dbReference type="ARBA" id="ARBA00023136"/>
    </source>
</evidence>
<dbReference type="PANTHER" id="PTHR43632">
    <property type="entry name" value="PERMEASE COMPONENT OF TUNGSTATE ABC TRANSPORTER"/>
    <property type="match status" value="1"/>
</dbReference>
<dbReference type="Gene3D" id="1.10.3720.10">
    <property type="entry name" value="MetI-like"/>
    <property type="match status" value="1"/>
</dbReference>
<evidence type="ECO:0000256" key="5">
    <source>
        <dbReference type="RuleBase" id="RU363032"/>
    </source>
</evidence>
<dbReference type="NCBIfam" id="NF041773">
    <property type="entry name" value="tung_perm_TupB"/>
    <property type="match status" value="1"/>
</dbReference>
<evidence type="ECO:0000313" key="7">
    <source>
        <dbReference type="EMBL" id="MBN2965473.1"/>
    </source>
</evidence>
<feature type="transmembrane region" description="Helical" evidence="5">
    <location>
        <begin position="68"/>
        <end position="85"/>
    </location>
</feature>
<feature type="transmembrane region" description="Helical" evidence="5">
    <location>
        <begin position="97"/>
        <end position="118"/>
    </location>
</feature>
<feature type="transmembrane region" description="Helical" evidence="5">
    <location>
        <begin position="200"/>
        <end position="222"/>
    </location>
</feature>
<comment type="subcellular location">
    <subcellularLocation>
        <location evidence="1 5">Cell membrane</location>
        <topology evidence="1 5">Multi-pass membrane protein</topology>
    </subcellularLocation>
</comment>
<accession>A0ABS2WV69</accession>
<evidence type="ECO:0000259" key="6">
    <source>
        <dbReference type="PROSITE" id="PS50928"/>
    </source>
</evidence>
<dbReference type="Pfam" id="PF00528">
    <property type="entry name" value="BPD_transp_1"/>
    <property type="match status" value="1"/>
</dbReference>
<sequence length="232" mass="25302">MEFIAQGVVEAFWLLVSMDAETISAIDVTLRTSTISILLSIIIGFPLGFILGFFDFPLRKTFRLISDTLLATPTVVIGLLVYAFISYRGPLGEFGLLFTMEGIIIGQTILALPIVVSLTASAIEGMDRKLYYTLSSFGLTLSQMVFNVVWELRHALLAAAVTAYGRVIAEVGVAMMIGGNIKYHTRTITTAISLETSKGMFSMGIALGIVLIGIAFLVNLSLNFLRKNARQY</sequence>
<comment type="caution">
    <text evidence="7">The sequence shown here is derived from an EMBL/GenBank/DDBJ whole genome shotgun (WGS) entry which is preliminary data.</text>
</comment>
<dbReference type="CDD" id="cd06261">
    <property type="entry name" value="TM_PBP2"/>
    <property type="match status" value="1"/>
</dbReference>
<evidence type="ECO:0000256" key="3">
    <source>
        <dbReference type="ARBA" id="ARBA00022989"/>
    </source>
</evidence>
<feature type="transmembrane region" description="Helical" evidence="5">
    <location>
        <begin position="130"/>
        <end position="150"/>
    </location>
</feature>
<proteinExistence type="inferred from homology"/>
<keyword evidence="8" id="KW-1185">Reference proteome</keyword>
<keyword evidence="2 5" id="KW-0812">Transmembrane</keyword>
<evidence type="ECO:0000256" key="1">
    <source>
        <dbReference type="ARBA" id="ARBA00004651"/>
    </source>
</evidence>
<feature type="transmembrane region" description="Helical" evidence="5">
    <location>
        <begin position="156"/>
        <end position="179"/>
    </location>
</feature>
<dbReference type="SUPFAM" id="SSF161098">
    <property type="entry name" value="MetI-like"/>
    <property type="match status" value="1"/>
</dbReference>
<reference evidence="7 8" key="3">
    <citation type="submission" date="2021-02" db="EMBL/GenBank/DDBJ databases">
        <authorList>
            <person name="Merkel A.Y."/>
        </authorList>
    </citation>
    <scope>NUCLEOTIDE SEQUENCE [LARGE SCALE GENOMIC DNA]</scope>
    <source>
        <strain evidence="7 8">T05b</strain>
    </source>
</reference>
<dbReference type="InterPro" id="IPR053776">
    <property type="entry name" value="TupB"/>
</dbReference>
<evidence type="ECO:0000313" key="8">
    <source>
        <dbReference type="Proteomes" id="UP000703590"/>
    </source>
</evidence>
<dbReference type="NCBIfam" id="NF038017">
    <property type="entry name" value="ABC_perm1"/>
    <property type="match status" value="1"/>
</dbReference>
<reference evidence="7 8" key="2">
    <citation type="submission" date="2021-02" db="EMBL/GenBank/DDBJ databases">
        <title>Sulfurospirillum tamanensis sp. nov.</title>
        <authorList>
            <person name="Frolova A."/>
            <person name="Merkel A."/>
            <person name="Slobodkin A."/>
        </authorList>
    </citation>
    <scope>NUCLEOTIDE SEQUENCE [LARGE SCALE GENOMIC DNA]</scope>
    <source>
        <strain evidence="7 8">T05b</strain>
    </source>
</reference>
<dbReference type="InterPro" id="IPR035906">
    <property type="entry name" value="MetI-like_sf"/>
</dbReference>
<organism evidence="7 8">
    <name type="scientific">Sulfurospirillum tamanense</name>
    <dbReference type="NCBI Taxonomy" id="2813362"/>
    <lineage>
        <taxon>Bacteria</taxon>
        <taxon>Pseudomonadati</taxon>
        <taxon>Campylobacterota</taxon>
        <taxon>Epsilonproteobacteria</taxon>
        <taxon>Campylobacterales</taxon>
        <taxon>Sulfurospirillaceae</taxon>
        <taxon>Sulfurospirillum</taxon>
    </lineage>
</organism>
<dbReference type="InterPro" id="IPR049783">
    <property type="entry name" value="ABC_perm_TupB-like"/>
</dbReference>
<dbReference type="EMBL" id="JAFHKK010000039">
    <property type="protein sequence ID" value="MBN2965473.1"/>
    <property type="molecule type" value="Genomic_DNA"/>
</dbReference>